<sequence length="60" mass="5987">MATSTNSTDRGIGLSVLFGALAVLGAIVMAVGAPEQLAAWGFAAAVIFGCLAVVAAHKLW</sequence>
<dbReference type="InterPro" id="IPR055947">
    <property type="entry name" value="DUF7525"/>
</dbReference>
<name>L0IBQ0_HALRX</name>
<dbReference type="GeneID" id="14375307"/>
<dbReference type="Proteomes" id="UP000010846">
    <property type="component" value="Chromosome"/>
</dbReference>
<proteinExistence type="predicted"/>
<keyword evidence="1" id="KW-0812">Transmembrane</keyword>
<dbReference type="AlphaFoldDB" id="L0IBQ0"/>
<evidence type="ECO:0000313" key="3">
    <source>
        <dbReference type="Proteomes" id="UP000010846"/>
    </source>
</evidence>
<dbReference type="EMBL" id="CP003050">
    <property type="protein sequence ID" value="AGB15671.1"/>
    <property type="molecule type" value="Genomic_DNA"/>
</dbReference>
<keyword evidence="1" id="KW-0472">Membrane</keyword>
<gene>
    <name evidence="2" type="ordered locus">Halru_1053</name>
</gene>
<keyword evidence="1" id="KW-1133">Transmembrane helix</keyword>
<dbReference type="OrthoDB" id="170257at2157"/>
<dbReference type="KEGG" id="hru:Halru_1053"/>
<dbReference type="STRING" id="797302.Halru_1053"/>
<feature type="transmembrane region" description="Helical" evidence="1">
    <location>
        <begin position="37"/>
        <end position="56"/>
    </location>
</feature>
<dbReference type="HOGENOM" id="CLU_207582_1_0_2"/>
<dbReference type="Pfam" id="PF24369">
    <property type="entry name" value="DUF7525"/>
    <property type="match status" value="1"/>
</dbReference>
<keyword evidence="3" id="KW-1185">Reference proteome</keyword>
<accession>L0IBQ0</accession>
<organism evidence="2 3">
    <name type="scientific">Halovivax ruber (strain DSM 18193 / JCM 13892 / XH-70)</name>
    <dbReference type="NCBI Taxonomy" id="797302"/>
    <lineage>
        <taxon>Archaea</taxon>
        <taxon>Methanobacteriati</taxon>
        <taxon>Methanobacteriota</taxon>
        <taxon>Stenosarchaea group</taxon>
        <taxon>Halobacteria</taxon>
        <taxon>Halobacteriales</taxon>
        <taxon>Natrialbaceae</taxon>
        <taxon>Halovivax</taxon>
    </lineage>
</organism>
<dbReference type="RefSeq" id="WP_015300336.1">
    <property type="nucleotide sequence ID" value="NC_019964.1"/>
</dbReference>
<evidence type="ECO:0000313" key="2">
    <source>
        <dbReference type="EMBL" id="AGB15671.1"/>
    </source>
</evidence>
<reference evidence="2" key="1">
    <citation type="submission" date="2011-09" db="EMBL/GenBank/DDBJ databases">
        <title>Complete sequence of Halovivax ruber XH-70.</title>
        <authorList>
            <consortium name="US DOE Joint Genome Institute"/>
            <person name="Lucas S."/>
            <person name="Han J."/>
            <person name="Lapidus A."/>
            <person name="Cheng J.-F."/>
            <person name="Goodwin L."/>
            <person name="Pitluck S."/>
            <person name="Peters L."/>
            <person name="Mikhailova N."/>
            <person name="Davenport K."/>
            <person name="Detter J.C."/>
            <person name="Han C."/>
            <person name="Tapia R."/>
            <person name="Land M."/>
            <person name="Hauser L."/>
            <person name="Kyrpides N."/>
            <person name="Ivanova N."/>
            <person name="Pagani I."/>
            <person name="Sproer C."/>
            <person name="Anderson I."/>
            <person name="Woyke T."/>
        </authorList>
    </citation>
    <scope>NUCLEOTIDE SEQUENCE</scope>
    <source>
        <strain evidence="2">XH-70</strain>
    </source>
</reference>
<evidence type="ECO:0000256" key="1">
    <source>
        <dbReference type="SAM" id="Phobius"/>
    </source>
</evidence>
<dbReference type="eggNOG" id="arCOG10737">
    <property type="taxonomic scope" value="Archaea"/>
</dbReference>
<feature type="transmembrane region" description="Helical" evidence="1">
    <location>
        <begin position="12"/>
        <end position="31"/>
    </location>
</feature>
<protein>
    <submittedName>
        <fullName evidence="2">Uncharacterized protein</fullName>
    </submittedName>
</protein>